<protein>
    <submittedName>
        <fullName evidence="2">Uncharacterized protein</fullName>
    </submittedName>
</protein>
<organism evidence="2 3">
    <name type="scientific">Microdochium trichocladiopsis</name>
    <dbReference type="NCBI Taxonomy" id="1682393"/>
    <lineage>
        <taxon>Eukaryota</taxon>
        <taxon>Fungi</taxon>
        <taxon>Dikarya</taxon>
        <taxon>Ascomycota</taxon>
        <taxon>Pezizomycotina</taxon>
        <taxon>Sordariomycetes</taxon>
        <taxon>Xylariomycetidae</taxon>
        <taxon>Xylariales</taxon>
        <taxon>Microdochiaceae</taxon>
        <taxon>Microdochium</taxon>
    </lineage>
</organism>
<evidence type="ECO:0000256" key="1">
    <source>
        <dbReference type="SAM" id="MobiDB-lite"/>
    </source>
</evidence>
<dbReference type="RefSeq" id="XP_046006399.1">
    <property type="nucleotide sequence ID" value="XM_046159579.1"/>
</dbReference>
<dbReference type="EMBL" id="JAGTJQ010000011">
    <property type="protein sequence ID" value="KAH7018132.1"/>
    <property type="molecule type" value="Genomic_DNA"/>
</dbReference>
<reference evidence="2" key="1">
    <citation type="journal article" date="2021" name="Nat. Commun.">
        <title>Genetic determinants of endophytism in the Arabidopsis root mycobiome.</title>
        <authorList>
            <person name="Mesny F."/>
            <person name="Miyauchi S."/>
            <person name="Thiergart T."/>
            <person name="Pickel B."/>
            <person name="Atanasova L."/>
            <person name="Karlsson M."/>
            <person name="Huettel B."/>
            <person name="Barry K.W."/>
            <person name="Haridas S."/>
            <person name="Chen C."/>
            <person name="Bauer D."/>
            <person name="Andreopoulos W."/>
            <person name="Pangilinan J."/>
            <person name="LaButti K."/>
            <person name="Riley R."/>
            <person name="Lipzen A."/>
            <person name="Clum A."/>
            <person name="Drula E."/>
            <person name="Henrissat B."/>
            <person name="Kohler A."/>
            <person name="Grigoriev I.V."/>
            <person name="Martin F.M."/>
            <person name="Hacquard S."/>
        </authorList>
    </citation>
    <scope>NUCLEOTIDE SEQUENCE</scope>
    <source>
        <strain evidence="2">MPI-CAGE-CH-0230</strain>
    </source>
</reference>
<sequence>MAEVRPGSSSSSSIPATDPGWISESGRRRAVQLDPIVEAGTMDAVFTVHPDGWRQSQDEFKFTAILTKLPDSDVKQKKSKKPRMVERQSTAVAKCLEANRIDATNIFIYYRFRVDAGLWKLRIPNTDITATIKVVPTGHNIPISSSGSRALYNKVLTSPIFNEDRERKDTPAARTKLDGIKEEDVED</sequence>
<feature type="region of interest" description="Disordered" evidence="1">
    <location>
        <begin position="163"/>
        <end position="187"/>
    </location>
</feature>
<feature type="region of interest" description="Disordered" evidence="1">
    <location>
        <begin position="1"/>
        <end position="26"/>
    </location>
</feature>
<dbReference type="AlphaFoldDB" id="A0A9P8XX65"/>
<name>A0A9P8XX65_9PEZI</name>
<keyword evidence="3" id="KW-1185">Reference proteome</keyword>
<gene>
    <name evidence="2" type="ORF">B0I36DRAFT_368175</name>
</gene>
<evidence type="ECO:0000313" key="2">
    <source>
        <dbReference type="EMBL" id="KAH7018132.1"/>
    </source>
</evidence>
<comment type="caution">
    <text evidence="2">The sequence shown here is derived from an EMBL/GenBank/DDBJ whole genome shotgun (WGS) entry which is preliminary data.</text>
</comment>
<dbReference type="Proteomes" id="UP000756346">
    <property type="component" value="Unassembled WGS sequence"/>
</dbReference>
<evidence type="ECO:0000313" key="3">
    <source>
        <dbReference type="Proteomes" id="UP000756346"/>
    </source>
</evidence>
<proteinExistence type="predicted"/>
<accession>A0A9P8XX65</accession>
<dbReference type="GeneID" id="70189125"/>